<evidence type="ECO:0000256" key="3">
    <source>
        <dbReference type="ARBA" id="ARBA00022729"/>
    </source>
</evidence>
<proteinExistence type="inferred from homology"/>
<dbReference type="InterPro" id="IPR033985">
    <property type="entry name" value="SusD-like_N"/>
</dbReference>
<comment type="similarity">
    <text evidence="2">Belongs to the SusD family.</text>
</comment>
<dbReference type="Proteomes" id="UP000031246">
    <property type="component" value="Unassembled WGS sequence"/>
</dbReference>
<dbReference type="EMBL" id="JSYN01000014">
    <property type="protein sequence ID" value="KIA93608.1"/>
    <property type="molecule type" value="Genomic_DNA"/>
</dbReference>
<evidence type="ECO:0000256" key="2">
    <source>
        <dbReference type="ARBA" id="ARBA00006275"/>
    </source>
</evidence>
<dbReference type="Pfam" id="PF14322">
    <property type="entry name" value="SusD-like_3"/>
    <property type="match status" value="1"/>
</dbReference>
<dbReference type="GO" id="GO:0009279">
    <property type="term" value="C:cell outer membrane"/>
    <property type="evidence" value="ECO:0007669"/>
    <property type="project" value="UniProtKB-SubCell"/>
</dbReference>
<dbReference type="Gene3D" id="1.25.40.390">
    <property type="match status" value="1"/>
</dbReference>
<comment type="subcellular location">
    <subcellularLocation>
        <location evidence="1">Cell outer membrane</location>
    </subcellularLocation>
</comment>
<feature type="domain" description="SusD-like N-terminal" evidence="7">
    <location>
        <begin position="23"/>
        <end position="220"/>
    </location>
</feature>
<organism evidence="8 9">
    <name type="scientific">Pedobacter kyungheensis</name>
    <dbReference type="NCBI Taxonomy" id="1069985"/>
    <lineage>
        <taxon>Bacteria</taxon>
        <taxon>Pseudomonadati</taxon>
        <taxon>Bacteroidota</taxon>
        <taxon>Sphingobacteriia</taxon>
        <taxon>Sphingobacteriales</taxon>
        <taxon>Sphingobacteriaceae</taxon>
        <taxon>Pedobacter</taxon>
    </lineage>
</organism>
<evidence type="ECO:0008006" key="10">
    <source>
        <dbReference type="Google" id="ProtNLM"/>
    </source>
</evidence>
<evidence type="ECO:0000313" key="9">
    <source>
        <dbReference type="Proteomes" id="UP000031246"/>
    </source>
</evidence>
<keyword evidence="4" id="KW-0472">Membrane</keyword>
<evidence type="ECO:0000313" key="8">
    <source>
        <dbReference type="EMBL" id="KIA93608.1"/>
    </source>
</evidence>
<dbReference type="PROSITE" id="PS51257">
    <property type="entry name" value="PROKAR_LIPOPROTEIN"/>
    <property type="match status" value="1"/>
</dbReference>
<reference evidence="8 9" key="1">
    <citation type="submission" date="2014-10" db="EMBL/GenBank/DDBJ databases">
        <title>Pedobacter Kyungheensis.</title>
        <authorList>
            <person name="Anderson B.M."/>
            <person name="Newman J.D."/>
        </authorList>
    </citation>
    <scope>NUCLEOTIDE SEQUENCE [LARGE SCALE GENOMIC DNA]</scope>
    <source>
        <strain evidence="8 9">KACC 16221</strain>
    </source>
</reference>
<evidence type="ECO:0000256" key="4">
    <source>
        <dbReference type="ARBA" id="ARBA00023136"/>
    </source>
</evidence>
<dbReference type="RefSeq" id="WP_039476577.1">
    <property type="nucleotide sequence ID" value="NZ_JSYN01000014.1"/>
</dbReference>
<name>A0A0C1FPL7_9SPHI</name>
<sequence length="623" mass="70485">MMKHYKSIFILALVVLMGSSCKKFLETKPYDKITGEQTWSSENLTTAFIYQVYADVLGEGSWMASYANGNSARSESSTKNAMTGTLNSSYWSKERAELMTNNDNYGWLSYPILWRIHTAMKNIQASTAFSQAYKDRSLGELYFLRAAHYFVYAKQYGGLQIIDRELSPDDNLQIPRASIKETYDFILADLTKASTLLPATAERGRANAKAAHALIMRVGLQAAAYVDGGLPNSIYYDKVIASGTALGLSQSGAQLSPYYSLFRRYETATAATENILTRERNKTNSSLYDTPMQYQGLWSTGKFSTYAKQNFPINVTMNFWGMDGGAWPTQDLVDDYLVKDVDGRIKFWGDASYVSTGANVDEKMYFSATKKRDQRFYATVLYDSCLYFNNQVRVFFRRDGNVSNANSKINEGSFQEYGYNAGNTENYNSSTGYSMLKYFYDQVLSLPSPSDQRLDYSFSVLRYGEAYLNMAEAYLMKGDFANAKLYMSPTMVKHAGFDDASVTAYLAPLTGNQIGNSLFEAYKRERNVEMVYENNDRYWSLLRWGMRASGGIRNGEYVSSGYVIPEMQGSLRGIRISRDGKTYSFFTDNNAVGEARFSPKRYLLPINQAFRLRSGVKQNPGWE</sequence>
<dbReference type="OrthoDB" id="5694214at2"/>
<evidence type="ECO:0000259" key="7">
    <source>
        <dbReference type="Pfam" id="PF14322"/>
    </source>
</evidence>
<dbReference type="AlphaFoldDB" id="A0A0C1FPL7"/>
<protein>
    <recommendedName>
        <fullName evidence="10">RagB/SusD family nutrient uptake outer membrane protein</fullName>
    </recommendedName>
</protein>
<comment type="caution">
    <text evidence="8">The sequence shown here is derived from an EMBL/GenBank/DDBJ whole genome shotgun (WGS) entry which is preliminary data.</text>
</comment>
<keyword evidence="9" id="KW-1185">Reference proteome</keyword>
<dbReference type="SUPFAM" id="SSF48452">
    <property type="entry name" value="TPR-like"/>
    <property type="match status" value="1"/>
</dbReference>
<accession>A0A0C1FPL7</accession>
<gene>
    <name evidence="8" type="ORF">OC25_12215</name>
</gene>
<evidence type="ECO:0000256" key="5">
    <source>
        <dbReference type="ARBA" id="ARBA00023237"/>
    </source>
</evidence>
<evidence type="ECO:0000259" key="6">
    <source>
        <dbReference type="Pfam" id="PF07980"/>
    </source>
</evidence>
<dbReference type="InterPro" id="IPR012944">
    <property type="entry name" value="SusD_RagB_dom"/>
</dbReference>
<feature type="domain" description="RagB/SusD" evidence="6">
    <location>
        <begin position="305"/>
        <end position="622"/>
    </location>
</feature>
<keyword evidence="3" id="KW-0732">Signal</keyword>
<evidence type="ECO:0000256" key="1">
    <source>
        <dbReference type="ARBA" id="ARBA00004442"/>
    </source>
</evidence>
<keyword evidence="5" id="KW-0998">Cell outer membrane</keyword>
<dbReference type="InterPro" id="IPR011990">
    <property type="entry name" value="TPR-like_helical_dom_sf"/>
</dbReference>
<dbReference type="Pfam" id="PF07980">
    <property type="entry name" value="SusD_RagB"/>
    <property type="match status" value="1"/>
</dbReference>